<dbReference type="EMBL" id="CM045762">
    <property type="protein sequence ID" value="KAI8012642.1"/>
    <property type="molecule type" value="Genomic_DNA"/>
</dbReference>
<comment type="caution">
    <text evidence="1">The sequence shown here is derived from an EMBL/GenBank/DDBJ whole genome shotgun (WGS) entry which is preliminary data.</text>
</comment>
<proteinExistence type="predicted"/>
<reference evidence="1 2" key="1">
    <citation type="journal article" date="2022" name="Plant J.">
        <title>Chromosome-level genome of Camellia lanceoleosa provides a valuable resource for understanding genome evolution and self-incompatibility.</title>
        <authorList>
            <person name="Gong W."/>
            <person name="Xiao S."/>
            <person name="Wang L."/>
            <person name="Liao Z."/>
            <person name="Chang Y."/>
            <person name="Mo W."/>
            <person name="Hu G."/>
            <person name="Li W."/>
            <person name="Zhao G."/>
            <person name="Zhu H."/>
            <person name="Hu X."/>
            <person name="Ji K."/>
            <person name="Xiang X."/>
            <person name="Song Q."/>
            <person name="Yuan D."/>
            <person name="Jin S."/>
            <person name="Zhang L."/>
        </authorList>
    </citation>
    <scope>NUCLEOTIDE SEQUENCE [LARGE SCALE GENOMIC DNA]</scope>
    <source>
        <strain evidence="1">SQ_2022a</strain>
    </source>
</reference>
<protein>
    <submittedName>
        <fullName evidence="1">Uncharacterized protein</fullName>
    </submittedName>
</protein>
<name>A0ACC0HJE3_9ERIC</name>
<sequence>MRMSLRAPDSRSRSALSMKRFGSDDVNLPEKRFSYGHLAQLKFILPDVIEIKKVLVHDERTCCMKPDLHVTMNVDAIKNEGMLKLACGNSHMRKVFHGRLLDFFKAHPEGNLVLFQEENLNLVLLFILLPV</sequence>
<organism evidence="1 2">
    <name type="scientific">Camellia lanceoleosa</name>
    <dbReference type="NCBI Taxonomy" id="1840588"/>
    <lineage>
        <taxon>Eukaryota</taxon>
        <taxon>Viridiplantae</taxon>
        <taxon>Streptophyta</taxon>
        <taxon>Embryophyta</taxon>
        <taxon>Tracheophyta</taxon>
        <taxon>Spermatophyta</taxon>
        <taxon>Magnoliopsida</taxon>
        <taxon>eudicotyledons</taxon>
        <taxon>Gunneridae</taxon>
        <taxon>Pentapetalae</taxon>
        <taxon>asterids</taxon>
        <taxon>Ericales</taxon>
        <taxon>Theaceae</taxon>
        <taxon>Camellia</taxon>
    </lineage>
</organism>
<evidence type="ECO:0000313" key="1">
    <source>
        <dbReference type="EMBL" id="KAI8012642.1"/>
    </source>
</evidence>
<dbReference type="Proteomes" id="UP001060215">
    <property type="component" value="Chromosome 5"/>
</dbReference>
<gene>
    <name evidence="1" type="ORF">LOK49_LG06G03466</name>
</gene>
<evidence type="ECO:0000313" key="2">
    <source>
        <dbReference type="Proteomes" id="UP001060215"/>
    </source>
</evidence>
<keyword evidence="2" id="KW-1185">Reference proteome</keyword>
<accession>A0ACC0HJE3</accession>